<feature type="region of interest" description="Disordered" evidence="2">
    <location>
        <begin position="412"/>
        <end position="461"/>
    </location>
</feature>
<evidence type="ECO:0000313" key="4">
    <source>
        <dbReference type="Proteomes" id="UP000024837"/>
    </source>
</evidence>
<feature type="compositionally biased region" description="Basic and acidic residues" evidence="2">
    <location>
        <begin position="412"/>
        <end position="437"/>
    </location>
</feature>
<name>W7HMU2_9PEZI</name>
<proteinExistence type="predicted"/>
<dbReference type="GO" id="GO:0009898">
    <property type="term" value="C:cytoplasmic side of plasma membrane"/>
    <property type="evidence" value="ECO:0007669"/>
    <property type="project" value="TreeGrafter"/>
</dbReference>
<feature type="compositionally biased region" description="Basic and acidic residues" evidence="2">
    <location>
        <begin position="452"/>
        <end position="461"/>
    </location>
</feature>
<evidence type="ECO:0000256" key="1">
    <source>
        <dbReference type="SAM" id="Coils"/>
    </source>
</evidence>
<dbReference type="GO" id="GO:0005771">
    <property type="term" value="C:multivesicular body"/>
    <property type="evidence" value="ECO:0007669"/>
    <property type="project" value="TreeGrafter"/>
</dbReference>
<dbReference type="Proteomes" id="UP000024837">
    <property type="component" value="Unassembled WGS sequence"/>
</dbReference>
<evidence type="ECO:0000256" key="2">
    <source>
        <dbReference type="SAM" id="MobiDB-lite"/>
    </source>
</evidence>
<dbReference type="GO" id="GO:0000815">
    <property type="term" value="C:ESCRT III complex"/>
    <property type="evidence" value="ECO:0007669"/>
    <property type="project" value="TreeGrafter"/>
</dbReference>
<dbReference type="GO" id="GO:0006900">
    <property type="term" value="P:vesicle budding from membrane"/>
    <property type="evidence" value="ECO:0007669"/>
    <property type="project" value="TreeGrafter"/>
</dbReference>
<evidence type="ECO:0000313" key="3">
    <source>
        <dbReference type="EMBL" id="EWC45341.1"/>
    </source>
</evidence>
<keyword evidence="1" id="KW-0175">Coiled coil</keyword>
<feature type="coiled-coil region" evidence="1">
    <location>
        <begin position="353"/>
        <end position="380"/>
    </location>
</feature>
<dbReference type="AlphaFoldDB" id="W7HMU2"/>
<dbReference type="Pfam" id="PF03357">
    <property type="entry name" value="Snf7"/>
    <property type="match status" value="1"/>
</dbReference>
<dbReference type="HOGENOM" id="CLU_021165_2_0_1"/>
<dbReference type="PANTHER" id="PTHR22761">
    <property type="entry name" value="CHARGED MULTIVESICULAR BODY PROTEIN"/>
    <property type="match status" value="1"/>
</dbReference>
<organism evidence="3 4">
    <name type="scientific">Drechslerella stenobrocha 248</name>
    <dbReference type="NCBI Taxonomy" id="1043628"/>
    <lineage>
        <taxon>Eukaryota</taxon>
        <taxon>Fungi</taxon>
        <taxon>Dikarya</taxon>
        <taxon>Ascomycota</taxon>
        <taxon>Pezizomycotina</taxon>
        <taxon>Orbiliomycetes</taxon>
        <taxon>Orbiliales</taxon>
        <taxon>Orbiliaceae</taxon>
        <taxon>Drechslerella</taxon>
    </lineage>
</organism>
<dbReference type="PANTHER" id="PTHR22761:SF18">
    <property type="entry name" value="SORTING PROTEIN SNF7 FAMILY PROTEIN, PUTATIVE (AFU_ORTHOLOGUE AFUA_2G16692)-RELATED"/>
    <property type="match status" value="1"/>
</dbReference>
<dbReference type="InterPro" id="IPR005024">
    <property type="entry name" value="Snf7_fam"/>
</dbReference>
<protein>
    <submittedName>
        <fullName evidence="3">Uncharacterized protein</fullName>
    </submittedName>
</protein>
<dbReference type="GO" id="GO:0032511">
    <property type="term" value="P:late endosome to vacuole transport via multivesicular body sorting pathway"/>
    <property type="evidence" value="ECO:0007669"/>
    <property type="project" value="TreeGrafter"/>
</dbReference>
<reference evidence="3 4" key="1">
    <citation type="submission" date="2013-05" db="EMBL/GenBank/DDBJ databases">
        <title>Drechslerella stenobrocha genome reveals carnivorous origination and mechanical trapping mechanism of predatory fungi.</title>
        <authorList>
            <person name="Liu X."/>
            <person name="Zhang W."/>
            <person name="Liu K."/>
        </authorList>
    </citation>
    <scope>NUCLEOTIDE SEQUENCE [LARGE SCALE GENOMIC DNA]</scope>
    <source>
        <strain evidence="3 4">248</strain>
    </source>
</reference>
<accession>W7HMU2</accession>
<dbReference type="Gene3D" id="6.10.140.1230">
    <property type="match status" value="1"/>
</dbReference>
<gene>
    <name evidence="3" type="ORF">DRE_00740</name>
</gene>
<dbReference type="OrthoDB" id="10250120at2759"/>
<sequence length="461" mass="49911">MSELLPFILAQEDFRKARLPSLYSNFVTLQTVNPGGYTANTTAWKSVLAKASYAGVIPSASSAATSTDRLILPITTALLPSLTTREYGTPMALGCAINDGVATGEFIQLKSFLTKDASIYYKPWVDPWKVVSWGLRQIGVGGGGADGGGGGGAGGRGVGDGKLANGEFVVVKNVEEVSRRVLRAVARSTKEIERVMTLETLEHGLADVLKDPPLSERDFKVLIKHLTRDLGEASVEGKTIKFKSPDAPLTPITQTDITTAQLKHLILTQEMKSDALAAKISSLQKKAKTAALANNKITALSALRSKKMTEQHLQAVTNSLSSLESVLVKIEQAADNIALLETLEQGSKVLNQLNKETGGIERVEKVMDQLQERMEETDEISRIVVEPGATKMDEVEGDVQEEFEKLLMEEGAKQARAEEERKRKEEEEEAKALEERLAGLSVSDAQPVGAEEEARQKIAAL</sequence>
<keyword evidence="4" id="KW-1185">Reference proteome</keyword>
<dbReference type="EMBL" id="KI966427">
    <property type="protein sequence ID" value="EWC45341.1"/>
    <property type="molecule type" value="Genomic_DNA"/>
</dbReference>